<evidence type="ECO:0000256" key="2">
    <source>
        <dbReference type="ARBA" id="ARBA00009613"/>
    </source>
</evidence>
<dbReference type="PANTHER" id="PTHR23382">
    <property type="entry name" value="MALATE DEHYDROGENASE"/>
    <property type="match status" value="1"/>
</dbReference>
<dbReference type="PIRSF" id="PIRSF000102">
    <property type="entry name" value="Lac_mal_DH"/>
    <property type="match status" value="1"/>
</dbReference>
<feature type="domain" description="Lactate/malate dehydrogenase N-terminal" evidence="10">
    <location>
        <begin position="11"/>
        <end position="125"/>
    </location>
</feature>
<evidence type="ECO:0000259" key="11">
    <source>
        <dbReference type="Pfam" id="PF02866"/>
    </source>
</evidence>
<evidence type="ECO:0000259" key="10">
    <source>
        <dbReference type="Pfam" id="PF00056"/>
    </source>
</evidence>
<evidence type="ECO:0000256" key="1">
    <source>
        <dbReference type="ARBA" id="ARBA00003966"/>
    </source>
</evidence>
<keyword evidence="5 8" id="KW-0520">NAD</keyword>
<feature type="binding site" evidence="8">
    <location>
        <begin position="102"/>
        <end position="104"/>
    </location>
    <ligand>
        <name>NAD(+)</name>
        <dbReference type="ChEBI" id="CHEBI:57540"/>
    </ligand>
</feature>
<dbReference type="InterPro" id="IPR015955">
    <property type="entry name" value="Lactate_DH/Glyco_Ohase_4_C"/>
</dbReference>
<sequence>MFGPHVPVSLQLLELPAFVNKVKGVEMELRDAAFGVLKDVIITDDPEKAFAGVDYALLVGAQPRVAGMERGDLLKKNAEIFATQGKALNKAAKGKDTRVIVVGNPANTNALIAQRNAPKIPTENFAAMTRLDHNRGLAQLALKAKTTVSDVSKFAIWGNHSATQFPDISHALIGGKPAREVINDDEWVENTFIPCVQKRGAEIIAARGASSAASAASALVDGARDWHYGTLNQWTSAAVFSNGEYGITKGLFYSYPVVYNHLRQPKIVPGLTISEASRQRMTTTEKELLSERDAVSSLLPN</sequence>
<dbReference type="Pfam" id="PF00056">
    <property type="entry name" value="Ldh_1_N"/>
    <property type="match status" value="1"/>
</dbReference>
<dbReference type="InterPro" id="IPR001236">
    <property type="entry name" value="Lactate/malate_DH_N"/>
</dbReference>
<evidence type="ECO:0000256" key="8">
    <source>
        <dbReference type="PIRSR" id="PIRSR000102-3"/>
    </source>
</evidence>
<feature type="binding site" evidence="7">
    <location>
        <position position="104"/>
    </location>
    <ligand>
        <name>substrate</name>
    </ligand>
</feature>
<dbReference type="EC" id="1.1.1.37" evidence="3"/>
<evidence type="ECO:0000256" key="5">
    <source>
        <dbReference type="ARBA" id="ARBA00023027"/>
    </source>
</evidence>
<dbReference type="InterPro" id="IPR010945">
    <property type="entry name" value="Malate_DH_type2"/>
</dbReference>
<dbReference type="GO" id="GO:0030060">
    <property type="term" value="F:L-malate dehydrogenase (NAD+) activity"/>
    <property type="evidence" value="ECO:0007669"/>
    <property type="project" value="UniProtKB-EC"/>
</dbReference>
<protein>
    <recommendedName>
        <fullName evidence="3">malate dehydrogenase</fullName>
        <ecNumber evidence="3">1.1.1.37</ecNumber>
    </recommendedName>
</protein>
<dbReference type="NCBIfam" id="NF003916">
    <property type="entry name" value="PRK05442.1"/>
    <property type="match status" value="1"/>
</dbReference>
<feature type="binding site" evidence="8">
    <location>
        <position position="77"/>
    </location>
    <ligand>
        <name>NAD(+)</name>
        <dbReference type="ChEBI" id="CHEBI:57540"/>
    </ligand>
</feature>
<organism evidence="12">
    <name type="scientific">Arcella intermedia</name>
    <dbReference type="NCBI Taxonomy" id="1963864"/>
    <lineage>
        <taxon>Eukaryota</taxon>
        <taxon>Amoebozoa</taxon>
        <taxon>Tubulinea</taxon>
        <taxon>Elardia</taxon>
        <taxon>Arcellinida</taxon>
        <taxon>Sphaerothecina</taxon>
        <taxon>Arcellidae</taxon>
        <taxon>Arcella</taxon>
    </lineage>
</organism>
<feature type="domain" description="Lactate/malate dehydrogenase C-terminal" evidence="11">
    <location>
        <begin position="129"/>
        <end position="294"/>
    </location>
</feature>
<feature type="binding site" evidence="7">
    <location>
        <position position="64"/>
    </location>
    <ligand>
        <name>substrate</name>
    </ligand>
</feature>
<dbReference type="SUPFAM" id="SSF51735">
    <property type="entry name" value="NAD(P)-binding Rossmann-fold domains"/>
    <property type="match status" value="1"/>
</dbReference>
<dbReference type="EMBL" id="GIBP01004760">
    <property type="protein sequence ID" value="NDV33729.1"/>
    <property type="molecule type" value="Transcribed_RNA"/>
</dbReference>
<feature type="binding site" evidence="7">
    <location>
        <position position="135"/>
    </location>
    <ligand>
        <name>substrate</name>
    </ligand>
</feature>
<dbReference type="AlphaFoldDB" id="A0A6B2L9N0"/>
<proteinExistence type="inferred from homology"/>
<evidence type="ECO:0000256" key="9">
    <source>
        <dbReference type="RuleBase" id="RU003369"/>
    </source>
</evidence>
<name>A0A6B2L9N0_9EUKA</name>
<evidence type="ECO:0000256" key="7">
    <source>
        <dbReference type="PIRSR" id="PIRSR000102-2"/>
    </source>
</evidence>
<evidence type="ECO:0000256" key="3">
    <source>
        <dbReference type="ARBA" id="ARBA00012995"/>
    </source>
</evidence>
<evidence type="ECO:0000313" key="12">
    <source>
        <dbReference type="EMBL" id="NDV33729.1"/>
    </source>
</evidence>
<comment type="function">
    <text evidence="1">Catalyzes the reversible oxidation of malate to oxaloacetate.</text>
</comment>
<accession>A0A6B2L9N0</accession>
<keyword evidence="4 9" id="KW-0560">Oxidoreductase</keyword>
<dbReference type="GO" id="GO:0006108">
    <property type="term" value="P:malate metabolic process"/>
    <property type="evidence" value="ECO:0007669"/>
    <property type="project" value="InterPro"/>
</dbReference>
<evidence type="ECO:0000256" key="4">
    <source>
        <dbReference type="ARBA" id="ARBA00023002"/>
    </source>
</evidence>
<dbReference type="NCBIfam" id="TIGR01759">
    <property type="entry name" value="MalateDH-SF1"/>
    <property type="match status" value="1"/>
</dbReference>
<dbReference type="InterPro" id="IPR036291">
    <property type="entry name" value="NAD(P)-bd_dom_sf"/>
</dbReference>
<dbReference type="Gene3D" id="3.40.50.720">
    <property type="entry name" value="NAD(P)-binding Rossmann-like Domain"/>
    <property type="match status" value="1"/>
</dbReference>
<dbReference type="InterPro" id="IPR001557">
    <property type="entry name" value="L-lactate/malate_DH"/>
</dbReference>
<comment type="similarity">
    <text evidence="2">Belongs to the LDH/MDH superfamily. MDH type 2 family.</text>
</comment>
<dbReference type="FunFam" id="3.40.50.720:FF:000010">
    <property type="entry name" value="Malate dehydrogenase"/>
    <property type="match status" value="1"/>
</dbReference>
<evidence type="ECO:0000256" key="6">
    <source>
        <dbReference type="PIRSR" id="PIRSR000102-1"/>
    </source>
</evidence>
<dbReference type="InterPro" id="IPR022383">
    <property type="entry name" value="Lactate/malate_DH_C"/>
</dbReference>
<dbReference type="Gene3D" id="3.90.110.10">
    <property type="entry name" value="Lactate dehydrogenase/glycoside hydrolase, family 4, C-terminal"/>
    <property type="match status" value="1"/>
</dbReference>
<feature type="active site" description="Proton acceptor" evidence="6">
    <location>
        <position position="160"/>
    </location>
</feature>
<dbReference type="SUPFAM" id="SSF56327">
    <property type="entry name" value="LDH C-terminal domain-like"/>
    <property type="match status" value="1"/>
</dbReference>
<dbReference type="Pfam" id="PF02866">
    <property type="entry name" value="Ldh_1_C"/>
    <property type="match status" value="1"/>
</dbReference>
<feature type="binding site" evidence="7">
    <location>
        <position position="70"/>
    </location>
    <ligand>
        <name>substrate</name>
    </ligand>
</feature>
<dbReference type="FunFam" id="3.90.110.10:FF:000002">
    <property type="entry name" value="Malate dehydrogenase"/>
    <property type="match status" value="1"/>
</dbReference>
<reference evidence="12" key="1">
    <citation type="journal article" date="2020" name="J. Eukaryot. Microbiol.">
        <title>De novo Sequencing, Assembly and Annotation of the Transcriptome for the Free-Living Testate Amoeba Arcella intermedia.</title>
        <authorList>
            <person name="Ribeiro G.M."/>
            <person name="Porfirio-Sousa A.L."/>
            <person name="Maurer-Alcala X.X."/>
            <person name="Katz L.A."/>
            <person name="Lahr D.J.G."/>
        </authorList>
    </citation>
    <scope>NUCLEOTIDE SEQUENCE</scope>
</reference>